<comment type="caution">
    <text evidence="2">The sequence shown here is derived from an EMBL/GenBank/DDBJ whole genome shotgun (WGS) entry which is preliminary data.</text>
</comment>
<sequence length="144" mass="16104">MANKSICMNVSSGCVLCSVSDESISHMFFHCSFAVATWSRFCGRYMASPPASLPDVVARCQHLQGPHAPRAVAVLKLINQAIIYSLWRERNARIFQGVSLTQEAFFSVVDRRLRDRLLSLSLPSATAPSPSLLELYFWFLSPYS</sequence>
<dbReference type="EMBL" id="JADBGQ010000007">
    <property type="protein sequence ID" value="KAG5389466.1"/>
    <property type="molecule type" value="Genomic_DNA"/>
</dbReference>
<gene>
    <name evidence="2" type="primary">A08g507670.1_BraROA</name>
    <name evidence="2" type="ORF">IGI04_031007</name>
</gene>
<evidence type="ECO:0000313" key="3">
    <source>
        <dbReference type="Proteomes" id="UP000823674"/>
    </source>
</evidence>
<dbReference type="Proteomes" id="UP000823674">
    <property type="component" value="Chromosome A08"/>
</dbReference>
<evidence type="ECO:0000313" key="2">
    <source>
        <dbReference type="EMBL" id="KAG5389466.1"/>
    </source>
</evidence>
<accession>A0ABQ7LWC0</accession>
<dbReference type="InterPro" id="IPR026960">
    <property type="entry name" value="RVT-Znf"/>
</dbReference>
<reference evidence="2 3" key="1">
    <citation type="submission" date="2021-03" db="EMBL/GenBank/DDBJ databases">
        <authorList>
            <person name="King G.J."/>
            <person name="Bancroft I."/>
            <person name="Baten A."/>
            <person name="Bloomfield J."/>
            <person name="Borpatragohain P."/>
            <person name="He Z."/>
            <person name="Irish N."/>
            <person name="Irwin J."/>
            <person name="Liu K."/>
            <person name="Mauleon R.P."/>
            <person name="Moore J."/>
            <person name="Morris R."/>
            <person name="Ostergaard L."/>
            <person name="Wang B."/>
            <person name="Wells R."/>
        </authorList>
    </citation>
    <scope>NUCLEOTIDE SEQUENCE [LARGE SCALE GENOMIC DNA]</scope>
    <source>
        <strain evidence="2">R-o-18</strain>
        <tissue evidence="2">Leaf</tissue>
    </source>
</reference>
<dbReference type="Pfam" id="PF13966">
    <property type="entry name" value="zf-RVT"/>
    <property type="match status" value="1"/>
</dbReference>
<name>A0ABQ7LWC0_BRACM</name>
<organism evidence="2 3">
    <name type="scientific">Brassica rapa subsp. trilocularis</name>
    <dbReference type="NCBI Taxonomy" id="1813537"/>
    <lineage>
        <taxon>Eukaryota</taxon>
        <taxon>Viridiplantae</taxon>
        <taxon>Streptophyta</taxon>
        <taxon>Embryophyta</taxon>
        <taxon>Tracheophyta</taxon>
        <taxon>Spermatophyta</taxon>
        <taxon>Magnoliopsida</taxon>
        <taxon>eudicotyledons</taxon>
        <taxon>Gunneridae</taxon>
        <taxon>Pentapetalae</taxon>
        <taxon>rosids</taxon>
        <taxon>malvids</taxon>
        <taxon>Brassicales</taxon>
        <taxon>Brassicaceae</taxon>
        <taxon>Brassiceae</taxon>
        <taxon>Brassica</taxon>
    </lineage>
</organism>
<proteinExistence type="predicted"/>
<protein>
    <recommendedName>
        <fullName evidence="1">Reverse transcriptase zinc-binding domain-containing protein</fullName>
    </recommendedName>
</protein>
<keyword evidence="3" id="KW-1185">Reference proteome</keyword>
<evidence type="ECO:0000259" key="1">
    <source>
        <dbReference type="Pfam" id="PF13966"/>
    </source>
</evidence>
<feature type="domain" description="Reverse transcriptase zinc-binding" evidence="1">
    <location>
        <begin position="7"/>
        <end position="38"/>
    </location>
</feature>